<accession>A0A0A9XZS1</accession>
<gene>
    <name evidence="3" type="primary">TBCCD1_0</name>
    <name evidence="4" type="synonym">TBCCD1_1</name>
    <name evidence="4" type="ORF">CM83_17911</name>
    <name evidence="3" type="ORF">CM83_17912</name>
</gene>
<comment type="similarity">
    <text evidence="1">Belongs to the TBCC family.</text>
</comment>
<dbReference type="PROSITE" id="PS51329">
    <property type="entry name" value="C_CAP_COFACTOR_C"/>
    <property type="match status" value="1"/>
</dbReference>
<evidence type="ECO:0000313" key="4">
    <source>
        <dbReference type="EMBL" id="JAG24355.1"/>
    </source>
</evidence>
<dbReference type="Gene3D" id="2.160.20.70">
    <property type="match status" value="1"/>
</dbReference>
<evidence type="ECO:0000259" key="2">
    <source>
        <dbReference type="PROSITE" id="PS51329"/>
    </source>
</evidence>
<organism evidence="3">
    <name type="scientific">Lygus hesperus</name>
    <name type="common">Western plant bug</name>
    <dbReference type="NCBI Taxonomy" id="30085"/>
    <lineage>
        <taxon>Eukaryota</taxon>
        <taxon>Metazoa</taxon>
        <taxon>Ecdysozoa</taxon>
        <taxon>Arthropoda</taxon>
        <taxon>Hexapoda</taxon>
        <taxon>Insecta</taxon>
        <taxon>Pterygota</taxon>
        <taxon>Neoptera</taxon>
        <taxon>Paraneoptera</taxon>
        <taxon>Hemiptera</taxon>
        <taxon>Heteroptera</taxon>
        <taxon>Panheteroptera</taxon>
        <taxon>Cimicomorpha</taxon>
        <taxon>Miridae</taxon>
        <taxon>Mirini</taxon>
        <taxon>Lygus</taxon>
    </lineage>
</organism>
<evidence type="ECO:0000313" key="3">
    <source>
        <dbReference type="EMBL" id="JAG24353.1"/>
    </source>
</evidence>
<name>A0A0A9XZS1_LYGHE</name>
<reference evidence="3" key="2">
    <citation type="submission" date="2014-07" db="EMBL/GenBank/DDBJ databases">
        <authorList>
            <person name="Hull J."/>
        </authorList>
    </citation>
    <scope>NUCLEOTIDE SEQUENCE</scope>
</reference>
<dbReference type="InterPro" id="IPR016098">
    <property type="entry name" value="CAP/MinC_C"/>
</dbReference>
<reference evidence="3" key="1">
    <citation type="journal article" date="2014" name="PLoS ONE">
        <title>Transcriptome-Based Identification of ABC Transporters in the Western Tarnished Plant Bug Lygus hesperus.</title>
        <authorList>
            <person name="Hull J.J."/>
            <person name="Chaney K."/>
            <person name="Geib S.M."/>
            <person name="Fabrick J.A."/>
            <person name="Brent C.S."/>
            <person name="Walsh D."/>
            <person name="Lavine L.C."/>
        </authorList>
    </citation>
    <scope>NUCLEOTIDE SEQUENCE</scope>
</reference>
<dbReference type="InterPro" id="IPR017901">
    <property type="entry name" value="C-CAP_CF_C-like"/>
</dbReference>
<dbReference type="EMBL" id="GBHO01019251">
    <property type="protein sequence ID" value="JAG24353.1"/>
    <property type="molecule type" value="Transcribed_RNA"/>
</dbReference>
<dbReference type="EMBL" id="GBHO01019249">
    <property type="protein sequence ID" value="JAG24355.1"/>
    <property type="molecule type" value="Transcribed_RNA"/>
</dbReference>
<proteinExistence type="inferred from homology"/>
<dbReference type="PANTHER" id="PTHR16052">
    <property type="entry name" value="TBCC DOMAIN-CONTAINING PROTEIN 1"/>
    <property type="match status" value="1"/>
</dbReference>
<protein>
    <submittedName>
        <fullName evidence="3">TBCC domain-containing protein 1</fullName>
    </submittedName>
</protein>
<dbReference type="PANTHER" id="PTHR16052:SF0">
    <property type="entry name" value="TBCC DOMAIN-CONTAINING PROTEIN 1"/>
    <property type="match status" value="1"/>
</dbReference>
<dbReference type="InterPro" id="IPR012945">
    <property type="entry name" value="Tubulin-bd_cofactor_C_dom"/>
</dbReference>
<feature type="domain" description="C-CAP/cofactor C-like" evidence="2">
    <location>
        <begin position="4"/>
        <end position="170"/>
    </location>
</feature>
<dbReference type="Pfam" id="PF07986">
    <property type="entry name" value="TBCC"/>
    <property type="match status" value="1"/>
</dbReference>
<dbReference type="InterPro" id="IPR039589">
    <property type="entry name" value="TBCC1"/>
</dbReference>
<sequence length="170" mass="18273">MTIPPNITFNNSLFPNNAVVHSLHNTVYIPPSSSFLNESANNLHSTTYTIASCCQTAFYIAAPLPHTRLSLLRNCTVTMGPVGGVLCVDRCEDCTISALCGAIVVSNCQRVNLCICTNTPPVLCMQASDYSCSGVTCNKVCSVAGEKITQRSTSLSNVRFAPYNSFYSTL</sequence>
<evidence type="ECO:0000256" key="1">
    <source>
        <dbReference type="ARBA" id="ARBA00008848"/>
    </source>
</evidence>
<dbReference type="AlphaFoldDB" id="A0A0A9XZS1"/>